<protein>
    <recommendedName>
        <fullName evidence="3">BTB domain-containing protein</fullName>
    </recommendedName>
</protein>
<dbReference type="Proteomes" id="UP000320762">
    <property type="component" value="Unassembled WGS sequence"/>
</dbReference>
<evidence type="ECO:0008006" key="3">
    <source>
        <dbReference type="Google" id="ProtNLM"/>
    </source>
</evidence>
<evidence type="ECO:0000313" key="1">
    <source>
        <dbReference type="EMBL" id="TRM57731.1"/>
    </source>
</evidence>
<evidence type="ECO:0000313" key="2">
    <source>
        <dbReference type="Proteomes" id="UP000320762"/>
    </source>
</evidence>
<dbReference type="AlphaFoldDB" id="A0A550BYU6"/>
<name>A0A550BYU6_9AGAR</name>
<gene>
    <name evidence="1" type="ORF">BD626DRAFT_634583</name>
</gene>
<keyword evidence="2" id="KW-1185">Reference proteome</keyword>
<reference evidence="1 2" key="1">
    <citation type="journal article" date="2019" name="New Phytol.">
        <title>Comparative genomics reveals unique wood-decay strategies and fruiting body development in the Schizophyllaceae.</title>
        <authorList>
            <person name="Almasi E."/>
            <person name="Sahu N."/>
            <person name="Krizsan K."/>
            <person name="Balint B."/>
            <person name="Kovacs G.M."/>
            <person name="Kiss B."/>
            <person name="Cseklye J."/>
            <person name="Drula E."/>
            <person name="Henrissat B."/>
            <person name="Nagy I."/>
            <person name="Chovatia M."/>
            <person name="Adam C."/>
            <person name="LaButti K."/>
            <person name="Lipzen A."/>
            <person name="Riley R."/>
            <person name="Grigoriev I.V."/>
            <person name="Nagy L.G."/>
        </authorList>
    </citation>
    <scope>NUCLEOTIDE SEQUENCE [LARGE SCALE GENOMIC DNA]</scope>
    <source>
        <strain evidence="1 2">NL-1724</strain>
    </source>
</reference>
<sequence>MAAPNLTSTPSRVSERFSSSSATTITFVSSDNMRFNIERARLDRAADFVPPQDLQSSPTELVPLTEDAGTLDLLFRFVYCERHVSLEGMSFERIAALAEAAEKYLVYSAMAICHIYMKAQYKAHPLEFMQYAIRHYPELVDTVAPYTVGNELVIMKDILPGGYVVPWVLFNTAYYEIAQHTTRWINKHLGHYGPIQCHNRPCALGEGEDEAWGWLERELAHALLTTGGRGLLDLDKVFTDEMMHSLERCEGCQQTLRLWKKELERVVGEVPKFTSFL</sequence>
<proteinExistence type="predicted"/>
<comment type="caution">
    <text evidence="1">The sequence shown here is derived from an EMBL/GenBank/DDBJ whole genome shotgun (WGS) entry which is preliminary data.</text>
</comment>
<dbReference type="STRING" id="97359.A0A550BYU6"/>
<dbReference type="EMBL" id="VDMD01000043">
    <property type="protein sequence ID" value="TRM57731.1"/>
    <property type="molecule type" value="Genomic_DNA"/>
</dbReference>
<organism evidence="1 2">
    <name type="scientific">Schizophyllum amplum</name>
    <dbReference type="NCBI Taxonomy" id="97359"/>
    <lineage>
        <taxon>Eukaryota</taxon>
        <taxon>Fungi</taxon>
        <taxon>Dikarya</taxon>
        <taxon>Basidiomycota</taxon>
        <taxon>Agaricomycotina</taxon>
        <taxon>Agaricomycetes</taxon>
        <taxon>Agaricomycetidae</taxon>
        <taxon>Agaricales</taxon>
        <taxon>Schizophyllaceae</taxon>
        <taxon>Schizophyllum</taxon>
    </lineage>
</organism>
<accession>A0A550BYU6</accession>
<dbReference type="OrthoDB" id="3184970at2759"/>